<protein>
    <recommendedName>
        <fullName evidence="2">Trm112 family protein</fullName>
    </recommendedName>
</protein>
<accession>A0AAU7J8E4</accession>
<name>A0AAU7J8E4_9VIRU</name>
<evidence type="ECO:0008006" key="2">
    <source>
        <dbReference type="Google" id="ProtNLM"/>
    </source>
</evidence>
<proteinExistence type="predicted"/>
<reference evidence="1" key="1">
    <citation type="submission" date="2024-05" db="EMBL/GenBank/DDBJ databases">
        <title>Complete genome sequence of bacteriophages Merry and Sunny infecting Microbacterium sp. isolated from an alkaline commercial outdoor algal pond.</title>
        <authorList>
            <person name="Levesque A.V."/>
            <person name="Rabines A.J."/>
            <person name="Alrubaiaan E."/>
            <person name="Oliver A."/>
            <person name="Allen E.E."/>
            <person name="Hazlebeck D."/>
            <person name="Pinowska A."/>
            <person name="Traller J.C."/>
            <person name="Zeigler Allen L."/>
        </authorList>
    </citation>
    <scope>NUCLEOTIDE SEQUENCE</scope>
</reference>
<organism evidence="1">
    <name type="scientific">Microbacterium phage Sunny</name>
    <dbReference type="NCBI Taxonomy" id="3144828"/>
    <lineage>
        <taxon>Viruses</taxon>
    </lineage>
</organism>
<dbReference type="EMBL" id="PP763432">
    <property type="protein sequence ID" value="XBN42159.1"/>
    <property type="molecule type" value="Genomic_DNA"/>
</dbReference>
<sequence length="78" mass="8577">MSLLADRMIAEFRLGLIQRHIVCPVSGNVLDIRTSRFILDPDGLPHLPLDPEVARDIAAAIERGEPALKEGYTLEAAQ</sequence>
<evidence type="ECO:0000313" key="1">
    <source>
        <dbReference type="EMBL" id="XBN42159.1"/>
    </source>
</evidence>